<dbReference type="GO" id="GO:0004518">
    <property type="term" value="F:nuclease activity"/>
    <property type="evidence" value="ECO:0007669"/>
    <property type="project" value="UniProtKB-KW"/>
</dbReference>
<feature type="compositionally biased region" description="Basic and acidic residues" evidence="3">
    <location>
        <begin position="613"/>
        <end position="624"/>
    </location>
</feature>
<dbReference type="OrthoDB" id="5408721at2759"/>
<evidence type="ECO:0000313" key="8">
    <source>
        <dbReference type="Proteomes" id="UP001152797"/>
    </source>
</evidence>
<dbReference type="SUPFAM" id="SSF52540">
    <property type="entry name" value="P-loop containing nucleoside triphosphate hydrolases"/>
    <property type="match status" value="2"/>
</dbReference>
<dbReference type="PROSITE" id="PS51192">
    <property type="entry name" value="HELICASE_ATP_BIND_1"/>
    <property type="match status" value="1"/>
</dbReference>
<dbReference type="SMART" id="SM00490">
    <property type="entry name" value="HELICc"/>
    <property type="match status" value="1"/>
</dbReference>
<evidence type="ECO:0000313" key="7">
    <source>
        <dbReference type="EMBL" id="CAL4766094.1"/>
    </source>
</evidence>
<keyword evidence="7" id="KW-0067">ATP-binding</keyword>
<keyword evidence="2" id="KW-0227">DNA damage</keyword>
<sequence>MALQSPHLSPRGALVQVAQRRVCTQELRRNDELCDARSCLRTGRIILCGAFFSWARNQGRTRVRQQMPQHQLCPAGAKILRPTTLPLTQPRFRLSQAKRLHAEQERAVNEIMERFQAEQKVTLHGSTGSGKTWVASNVIFRMQPKAVLVLVPVKALAMQLQCAFAADFVDTISQVFISQISGYSAPEVIETNGIIEVKKGRRIIDEDAKQIRIDTIAAVNGGDPCIVTSSTSSLFYCPSLLADDEGDGDLTKEEIVRIVDELQREVHDLADYDITVRTRGRTEALRRRIEADITSLKTKGTCPNLFEFYDDLLPKRMKRTFIDKMNECYGRDWLMIVDECHSTVPAMKGPHAAHRTRVIKQVAEGRMRRTLLQTDRHTGPLSWADIQNRLPSSVLFMSATPPSQEDLGHMVSLEMRPTHICDPVITKIVTKWNPSAEQRRSQHDLWNLLGSVRTILMDRRPEDQAIVATVECNQADILHSFISVDHRCGVVHGEKTREEKMEILKQFRNGQLDVLCGSKMVIEGLDLPGVALVVVPDANFSGFLRTEAVLTQLVGRTARHASGRAFFLVTEDGRPTDAVDNCIKQHRERRIRQENYNRKHGVTAESIEWEPRLRRMPKDEKADPDALCSPSSRASTKPEDVQKYSSEQIFTILSSLVKTCWAEKPEGVEDWSEEDPEKSHQNWTTPALHEGRFEMFYFKENEVEKMLPQLILMVTVPAIGPVRSYHLLQRNGDIDQILRQTLAELRKVTQIRGVLSERLLLPRTSELLANNRRKLAQILQLKEFTSQVAELFEGMERKDLKMQAKKAIEDETGGFVLELVCRLIDLCCIQHETDKIC</sequence>
<reference evidence="6" key="1">
    <citation type="submission" date="2022-10" db="EMBL/GenBank/DDBJ databases">
        <authorList>
            <person name="Chen Y."/>
            <person name="Dougan E. K."/>
            <person name="Chan C."/>
            <person name="Rhodes N."/>
            <person name="Thang M."/>
        </authorList>
    </citation>
    <scope>NUCLEOTIDE SEQUENCE</scope>
</reference>
<dbReference type="AlphaFoldDB" id="A0A9P1BSH7"/>
<dbReference type="Pfam" id="PF00271">
    <property type="entry name" value="Helicase_C"/>
    <property type="match status" value="1"/>
</dbReference>
<organism evidence="6">
    <name type="scientific">Cladocopium goreaui</name>
    <dbReference type="NCBI Taxonomy" id="2562237"/>
    <lineage>
        <taxon>Eukaryota</taxon>
        <taxon>Sar</taxon>
        <taxon>Alveolata</taxon>
        <taxon>Dinophyceae</taxon>
        <taxon>Suessiales</taxon>
        <taxon>Symbiodiniaceae</taxon>
        <taxon>Cladocopium</taxon>
    </lineage>
</organism>
<keyword evidence="2" id="KW-0267">Excision nuclease</keyword>
<dbReference type="Pfam" id="PF04851">
    <property type="entry name" value="ResIII"/>
    <property type="match status" value="1"/>
</dbReference>
<evidence type="ECO:0000259" key="5">
    <source>
        <dbReference type="PROSITE" id="PS51194"/>
    </source>
</evidence>
<dbReference type="PROSITE" id="PS51194">
    <property type="entry name" value="HELICASE_CTER"/>
    <property type="match status" value="1"/>
</dbReference>
<proteinExistence type="predicted"/>
<feature type="domain" description="Helicase ATP-binding" evidence="4">
    <location>
        <begin position="112"/>
        <end position="419"/>
    </location>
</feature>
<gene>
    <name evidence="6" type="ORF">C1SCF055_LOCUS6785</name>
</gene>
<dbReference type="PANTHER" id="PTHR24029:SF0">
    <property type="entry name" value="UVRABC SYSTEM PROTEIN B"/>
    <property type="match status" value="1"/>
</dbReference>
<evidence type="ECO:0000256" key="3">
    <source>
        <dbReference type="SAM" id="MobiDB-lite"/>
    </source>
</evidence>
<dbReference type="EMBL" id="CAMXCT020000435">
    <property type="protein sequence ID" value="CAL1132157.1"/>
    <property type="molecule type" value="Genomic_DNA"/>
</dbReference>
<dbReference type="EMBL" id="CAMXCT030000435">
    <property type="protein sequence ID" value="CAL4766094.1"/>
    <property type="molecule type" value="Genomic_DNA"/>
</dbReference>
<keyword evidence="1" id="KW-0228">DNA excision</keyword>
<keyword evidence="7" id="KW-0378">Hydrolase</keyword>
<evidence type="ECO:0000256" key="2">
    <source>
        <dbReference type="ARBA" id="ARBA00022881"/>
    </source>
</evidence>
<dbReference type="Gene3D" id="3.40.50.300">
    <property type="entry name" value="P-loop containing nucleotide triphosphate hydrolases"/>
    <property type="match status" value="2"/>
</dbReference>
<dbReference type="GO" id="GO:0016887">
    <property type="term" value="F:ATP hydrolysis activity"/>
    <property type="evidence" value="ECO:0007669"/>
    <property type="project" value="InterPro"/>
</dbReference>
<dbReference type="InterPro" id="IPR001650">
    <property type="entry name" value="Helicase_C-like"/>
</dbReference>
<dbReference type="GO" id="GO:0009380">
    <property type="term" value="C:excinuclease repair complex"/>
    <property type="evidence" value="ECO:0007669"/>
    <property type="project" value="InterPro"/>
</dbReference>
<comment type="caution">
    <text evidence="6">The sequence shown here is derived from an EMBL/GenBank/DDBJ whole genome shotgun (WGS) entry which is preliminary data.</text>
</comment>
<dbReference type="GO" id="GO:0004386">
    <property type="term" value="F:helicase activity"/>
    <property type="evidence" value="ECO:0007669"/>
    <property type="project" value="UniProtKB-KW"/>
</dbReference>
<dbReference type="InterPro" id="IPR004807">
    <property type="entry name" value="UvrB"/>
</dbReference>
<name>A0A9P1BSH7_9DINO</name>
<keyword evidence="8" id="KW-1185">Reference proteome</keyword>
<dbReference type="InterPro" id="IPR014001">
    <property type="entry name" value="Helicase_ATP-bd"/>
</dbReference>
<dbReference type="EMBL" id="CAMXCT010000435">
    <property type="protein sequence ID" value="CAI3978782.1"/>
    <property type="molecule type" value="Genomic_DNA"/>
</dbReference>
<dbReference type="GO" id="GO:0003677">
    <property type="term" value="F:DNA binding"/>
    <property type="evidence" value="ECO:0007669"/>
    <property type="project" value="InterPro"/>
</dbReference>
<keyword evidence="7" id="KW-0347">Helicase</keyword>
<evidence type="ECO:0000256" key="1">
    <source>
        <dbReference type="ARBA" id="ARBA00022769"/>
    </source>
</evidence>
<protein>
    <submittedName>
        <fullName evidence="7">DNA helicase</fullName>
    </submittedName>
</protein>
<dbReference type="InterPro" id="IPR027417">
    <property type="entry name" value="P-loop_NTPase"/>
</dbReference>
<dbReference type="GO" id="GO:0005524">
    <property type="term" value="F:ATP binding"/>
    <property type="evidence" value="ECO:0007669"/>
    <property type="project" value="InterPro"/>
</dbReference>
<dbReference type="Proteomes" id="UP001152797">
    <property type="component" value="Unassembled WGS sequence"/>
</dbReference>
<evidence type="ECO:0000259" key="4">
    <source>
        <dbReference type="PROSITE" id="PS51192"/>
    </source>
</evidence>
<feature type="region of interest" description="Disordered" evidence="3">
    <location>
        <begin position="613"/>
        <end position="640"/>
    </location>
</feature>
<dbReference type="PANTHER" id="PTHR24029">
    <property type="entry name" value="UVRABC SYSTEM PROTEIN B"/>
    <property type="match status" value="1"/>
</dbReference>
<reference evidence="7 8" key="2">
    <citation type="submission" date="2024-05" db="EMBL/GenBank/DDBJ databases">
        <authorList>
            <person name="Chen Y."/>
            <person name="Shah S."/>
            <person name="Dougan E. K."/>
            <person name="Thang M."/>
            <person name="Chan C."/>
        </authorList>
    </citation>
    <scope>NUCLEOTIDE SEQUENCE [LARGE SCALE GENOMIC DNA]</scope>
</reference>
<keyword evidence="7" id="KW-0547">Nucleotide-binding</keyword>
<dbReference type="InterPro" id="IPR006935">
    <property type="entry name" value="Helicase/UvrB_N"/>
</dbReference>
<dbReference type="GO" id="GO:0006289">
    <property type="term" value="P:nucleotide-excision repair"/>
    <property type="evidence" value="ECO:0007669"/>
    <property type="project" value="InterPro"/>
</dbReference>
<feature type="domain" description="Helicase C-terminal" evidence="5">
    <location>
        <begin position="451"/>
        <end position="614"/>
    </location>
</feature>
<keyword evidence="2" id="KW-0234">DNA repair</keyword>
<accession>A0A9P1BSH7</accession>
<evidence type="ECO:0000313" key="6">
    <source>
        <dbReference type="EMBL" id="CAI3978782.1"/>
    </source>
</evidence>
<dbReference type="SMART" id="SM00487">
    <property type="entry name" value="DEXDc"/>
    <property type="match status" value="1"/>
</dbReference>